<proteinExistence type="predicted"/>
<organism evidence="1 2">
    <name type="scientific">Williamwhitmania taraxaci</name>
    <dbReference type="NCBI Taxonomy" id="1640674"/>
    <lineage>
        <taxon>Bacteria</taxon>
        <taxon>Pseudomonadati</taxon>
        <taxon>Bacteroidota</taxon>
        <taxon>Bacteroidia</taxon>
        <taxon>Bacteroidales</taxon>
        <taxon>Williamwhitmaniaceae</taxon>
        <taxon>Williamwhitmania</taxon>
    </lineage>
</organism>
<dbReference type="EMBL" id="FMYP01000044">
    <property type="protein sequence ID" value="SDC68469.1"/>
    <property type="molecule type" value="Genomic_DNA"/>
</dbReference>
<keyword evidence="2" id="KW-1185">Reference proteome</keyword>
<accession>A0A1G6NL72</accession>
<reference evidence="1 2" key="1">
    <citation type="submission" date="2016-09" db="EMBL/GenBank/DDBJ databases">
        <authorList>
            <person name="Capua I."/>
            <person name="De Benedictis P."/>
            <person name="Joannis T."/>
            <person name="Lombin L.H."/>
            <person name="Cattoli G."/>
        </authorList>
    </citation>
    <scope>NUCLEOTIDE SEQUENCE [LARGE SCALE GENOMIC DNA]</scope>
    <source>
        <strain evidence="1 2">A7P-90m</strain>
    </source>
</reference>
<name>A0A1G6NL72_9BACT</name>
<gene>
    <name evidence="1" type="ORF">SAMN05216323_10449</name>
</gene>
<dbReference type="AlphaFoldDB" id="A0A1G6NL72"/>
<evidence type="ECO:0000313" key="1">
    <source>
        <dbReference type="EMBL" id="SDC68469.1"/>
    </source>
</evidence>
<evidence type="ECO:0000313" key="2">
    <source>
        <dbReference type="Proteomes" id="UP000199452"/>
    </source>
</evidence>
<sequence>MKTSDLLAQVKEKTGVSCIGLERKIARIRHNVGSNIADIQGWDVVVRGNDGSCMEYYVAQPPMMGMTQPQPISCPLGIIAFDDYKIDIKEAIEIFKTQNGGDKFTEISLSWPLVHPAAPEPFWHFRTNLGHTVVIGANSGQVKGFPTNVILYMAKPK</sequence>
<protein>
    <submittedName>
        <fullName evidence="1">Uncharacterized protein</fullName>
    </submittedName>
</protein>
<dbReference type="Proteomes" id="UP000199452">
    <property type="component" value="Unassembled WGS sequence"/>
</dbReference>